<dbReference type="Gene3D" id="1.10.287.70">
    <property type="match status" value="1"/>
</dbReference>
<evidence type="ECO:0000256" key="7">
    <source>
        <dbReference type="ARBA" id="ARBA00023136"/>
    </source>
</evidence>
<evidence type="ECO:0000259" key="13">
    <source>
        <dbReference type="Pfam" id="PF10613"/>
    </source>
</evidence>
<evidence type="ECO:0000256" key="8">
    <source>
        <dbReference type="ARBA" id="ARBA00023170"/>
    </source>
</evidence>
<proteinExistence type="predicted"/>
<dbReference type="PANTHER" id="PTHR42643:SF40">
    <property type="entry name" value="IONOTROPIC RECEPTOR 41A-RELATED"/>
    <property type="match status" value="1"/>
</dbReference>
<keyword evidence="8" id="KW-0675">Receptor</keyword>
<dbReference type="OrthoDB" id="8182981at2759"/>
<keyword evidence="7 12" id="KW-0472">Membrane</keyword>
<evidence type="ECO:0000313" key="14">
    <source>
        <dbReference type="EMBL" id="GBP04301.1"/>
    </source>
</evidence>
<sequence>MDPNKTNNQFNLLLNASEAGCSDYIVDTRDVDKFLEDLEELNHAGYIRRSDRKLILILSNRQNLPEILKKNSIRFLADLLFIVPVTENVDECQKYELITHQFVGTGEIDTPLYLDQWDACTEKFVENANLFPARYERYGRWINCTVELIKENEGQWGQIFDNRTGDGVLGAVVEDRVDVGITALYSWYHEWTFLDFSAPYIRSGITCLAPAPRAIPSWQLPILPFSLWVWIAVLSTFIYASIALSVIQEGSIAYSVFITFGMMITQHPDEITAIIEIGAAIRDLTNYIRAVIKNSSRVIQSQPNVGYTWKVRSVTGWLLITGLIIDNAYGGGLASTFTVPKFEKSIDTMQDLVDSNLEWGATHDAWVFSMTLSSDPKIMSLVKQFRVYDAGKLHNKSFTRSMAFSIEKLPSGSFAIGDYITRKAMPGLELILEEFYWEQCVLTARKNSPYTSKVTDFVGRLHGSGLILAWETQVAQKYLDNDIQQAVRLSRSQKDVKTAPLDFHHVVVNF</sequence>
<evidence type="ECO:0000256" key="3">
    <source>
        <dbReference type="ARBA" id="ARBA00022475"/>
    </source>
</evidence>
<evidence type="ECO:0000256" key="11">
    <source>
        <dbReference type="ARBA" id="ARBA00023303"/>
    </source>
</evidence>
<keyword evidence="6" id="KW-0406">Ion transport</keyword>
<keyword evidence="9" id="KW-0325">Glycoprotein</keyword>
<comment type="caution">
    <text evidence="14">The sequence shown here is derived from an EMBL/GenBank/DDBJ whole genome shotgun (WGS) entry which is preliminary data.</text>
</comment>
<dbReference type="STRING" id="151549.A0A4C1STC4"/>
<dbReference type="GO" id="GO:0015276">
    <property type="term" value="F:ligand-gated monoatomic ion channel activity"/>
    <property type="evidence" value="ECO:0007669"/>
    <property type="project" value="InterPro"/>
</dbReference>
<evidence type="ECO:0000313" key="15">
    <source>
        <dbReference type="Proteomes" id="UP000299102"/>
    </source>
</evidence>
<dbReference type="GO" id="GO:0005886">
    <property type="term" value="C:plasma membrane"/>
    <property type="evidence" value="ECO:0007669"/>
    <property type="project" value="UniProtKB-SubCell"/>
</dbReference>
<keyword evidence="3" id="KW-1003">Cell membrane</keyword>
<protein>
    <recommendedName>
        <fullName evidence="13">Ionotropic glutamate receptor L-glutamate and glycine-binding domain-containing protein</fullName>
    </recommendedName>
</protein>
<organism evidence="14 15">
    <name type="scientific">Eumeta variegata</name>
    <name type="common">Bagworm moth</name>
    <name type="synonym">Eumeta japonica</name>
    <dbReference type="NCBI Taxonomy" id="151549"/>
    <lineage>
        <taxon>Eukaryota</taxon>
        <taxon>Metazoa</taxon>
        <taxon>Ecdysozoa</taxon>
        <taxon>Arthropoda</taxon>
        <taxon>Hexapoda</taxon>
        <taxon>Insecta</taxon>
        <taxon>Pterygota</taxon>
        <taxon>Neoptera</taxon>
        <taxon>Endopterygota</taxon>
        <taxon>Lepidoptera</taxon>
        <taxon>Glossata</taxon>
        <taxon>Ditrysia</taxon>
        <taxon>Tineoidea</taxon>
        <taxon>Psychidae</taxon>
        <taxon>Oiketicinae</taxon>
        <taxon>Eumeta</taxon>
    </lineage>
</organism>
<evidence type="ECO:0000256" key="12">
    <source>
        <dbReference type="SAM" id="Phobius"/>
    </source>
</evidence>
<evidence type="ECO:0000256" key="9">
    <source>
        <dbReference type="ARBA" id="ARBA00023180"/>
    </source>
</evidence>
<keyword evidence="15" id="KW-1185">Reference proteome</keyword>
<keyword evidence="10" id="KW-1071">Ligand-gated ion channel</keyword>
<gene>
    <name evidence="14" type="ORF">EVAR_6516_1</name>
</gene>
<dbReference type="EMBL" id="BGZK01000013">
    <property type="protein sequence ID" value="GBP04301.1"/>
    <property type="molecule type" value="Genomic_DNA"/>
</dbReference>
<evidence type="ECO:0000256" key="10">
    <source>
        <dbReference type="ARBA" id="ARBA00023286"/>
    </source>
</evidence>
<dbReference type="InterPro" id="IPR052192">
    <property type="entry name" value="Insect_Ionotropic_Sensory_Rcpt"/>
</dbReference>
<reference evidence="14 15" key="1">
    <citation type="journal article" date="2019" name="Commun. Biol.">
        <title>The bagworm genome reveals a unique fibroin gene that provides high tensile strength.</title>
        <authorList>
            <person name="Kono N."/>
            <person name="Nakamura H."/>
            <person name="Ohtoshi R."/>
            <person name="Tomita M."/>
            <person name="Numata K."/>
            <person name="Arakawa K."/>
        </authorList>
    </citation>
    <scope>NUCLEOTIDE SEQUENCE [LARGE SCALE GENOMIC DNA]</scope>
</reference>
<dbReference type="SUPFAM" id="SSF53850">
    <property type="entry name" value="Periplasmic binding protein-like II"/>
    <property type="match status" value="1"/>
</dbReference>
<keyword evidence="2" id="KW-0813">Transport</keyword>
<dbReference type="Pfam" id="PF10613">
    <property type="entry name" value="Lig_chan-Glu_bd"/>
    <property type="match status" value="1"/>
</dbReference>
<name>A0A4C1STC4_EUMVA</name>
<keyword evidence="4 12" id="KW-0812">Transmembrane</keyword>
<dbReference type="InterPro" id="IPR019594">
    <property type="entry name" value="Glu/Gly-bd"/>
</dbReference>
<keyword evidence="5 12" id="KW-1133">Transmembrane helix</keyword>
<dbReference type="Gene3D" id="3.40.190.10">
    <property type="entry name" value="Periplasmic binding protein-like II"/>
    <property type="match status" value="1"/>
</dbReference>
<evidence type="ECO:0000256" key="2">
    <source>
        <dbReference type="ARBA" id="ARBA00022448"/>
    </source>
</evidence>
<keyword evidence="11" id="KW-0407">Ion channel</keyword>
<comment type="subcellular location">
    <subcellularLocation>
        <location evidence="1">Cell membrane</location>
        <topology evidence="1">Multi-pass membrane protein</topology>
    </subcellularLocation>
</comment>
<evidence type="ECO:0000256" key="4">
    <source>
        <dbReference type="ARBA" id="ARBA00022692"/>
    </source>
</evidence>
<evidence type="ECO:0000256" key="1">
    <source>
        <dbReference type="ARBA" id="ARBA00004651"/>
    </source>
</evidence>
<dbReference type="AlphaFoldDB" id="A0A4C1STC4"/>
<evidence type="ECO:0000256" key="5">
    <source>
        <dbReference type="ARBA" id="ARBA00022989"/>
    </source>
</evidence>
<feature type="domain" description="Ionotropic glutamate receptor L-glutamate and glycine-binding" evidence="13">
    <location>
        <begin position="143"/>
        <end position="212"/>
    </location>
</feature>
<evidence type="ECO:0000256" key="6">
    <source>
        <dbReference type="ARBA" id="ARBA00023065"/>
    </source>
</evidence>
<feature type="transmembrane region" description="Helical" evidence="12">
    <location>
        <begin position="227"/>
        <end position="247"/>
    </location>
</feature>
<accession>A0A4C1STC4</accession>
<dbReference type="Proteomes" id="UP000299102">
    <property type="component" value="Unassembled WGS sequence"/>
</dbReference>
<dbReference type="PANTHER" id="PTHR42643">
    <property type="entry name" value="IONOTROPIC RECEPTOR 20A-RELATED"/>
    <property type="match status" value="1"/>
</dbReference>